<organism evidence="9 10">
    <name type="scientific">Heracleum sosnowskyi</name>
    <dbReference type="NCBI Taxonomy" id="360622"/>
    <lineage>
        <taxon>Eukaryota</taxon>
        <taxon>Viridiplantae</taxon>
        <taxon>Streptophyta</taxon>
        <taxon>Embryophyta</taxon>
        <taxon>Tracheophyta</taxon>
        <taxon>Spermatophyta</taxon>
        <taxon>Magnoliopsida</taxon>
        <taxon>eudicotyledons</taxon>
        <taxon>Gunneridae</taxon>
        <taxon>Pentapetalae</taxon>
        <taxon>asterids</taxon>
        <taxon>campanulids</taxon>
        <taxon>Apiales</taxon>
        <taxon>Apiaceae</taxon>
        <taxon>Apioideae</taxon>
        <taxon>apioid superclade</taxon>
        <taxon>Tordylieae</taxon>
        <taxon>Tordyliinae</taxon>
        <taxon>Heracleum</taxon>
    </lineage>
</organism>
<dbReference type="AlphaFoldDB" id="A0AAD8J2G7"/>
<reference evidence="9" key="2">
    <citation type="submission" date="2023-05" db="EMBL/GenBank/DDBJ databases">
        <authorList>
            <person name="Schelkunov M.I."/>
        </authorList>
    </citation>
    <scope>NUCLEOTIDE SEQUENCE</scope>
    <source>
        <strain evidence="9">Hsosn_3</strain>
        <tissue evidence="9">Leaf</tissue>
    </source>
</reference>
<dbReference type="Pfam" id="PF02373">
    <property type="entry name" value="JmjC"/>
    <property type="match status" value="1"/>
</dbReference>
<keyword evidence="4" id="KW-0805">Transcription regulation</keyword>
<dbReference type="GO" id="GO:0006357">
    <property type="term" value="P:regulation of transcription by RNA polymerase II"/>
    <property type="evidence" value="ECO:0007669"/>
    <property type="project" value="TreeGrafter"/>
</dbReference>
<evidence type="ECO:0000256" key="4">
    <source>
        <dbReference type="ARBA" id="ARBA00023015"/>
    </source>
</evidence>
<sequence length="461" mass="52943">MGKSSLNNGKKRKVGSNGPDDSNALKRCKTEKPGGSGEPKTCHQCKRNDKGHVVKCSMCEKKGYCIPCISKFYPKMKEEDFVKACPFCRDICNCKSCLCLELPIKNTTRLSKEDKFHHSKYLLKRLLPFVRKFNEQQNMERKMEAKIRGLSISEVKVKAANCPVDERLYCNYCRTSIADYHRSYTGSKLYIAYGFPEELGRGDSVKKIHCHESDAVYVLTHAKEMTHIYCLPLKQVFDPIHDRTFYLNTEHKRRLKKEYGIEPWTVVQNLGDAVFIPAGCPCQVRYLKSCIQVSTGFVSPENADACIRLSEEIRVLPQNHRAKEDRIGVKKLIIHAMRQVLDEFDMFTNFQCPAPNKPMKTEGVHMSFDPSKESKYLGLAPEFDLKSDFANLKLYARRLSKKGQEISNSMTKTLRPLSSNDYPGSYYRTPSSKFRNRTKDPSLLTVARVVIQQKMIHKEQQ</sequence>
<evidence type="ECO:0000256" key="7">
    <source>
        <dbReference type="SAM" id="MobiDB-lite"/>
    </source>
</evidence>
<keyword evidence="10" id="KW-1185">Reference proteome</keyword>
<feature type="region of interest" description="Disordered" evidence="7">
    <location>
        <begin position="1"/>
        <end position="40"/>
    </location>
</feature>
<protein>
    <recommendedName>
        <fullName evidence="8">JmjC domain-containing protein</fullName>
    </recommendedName>
</protein>
<dbReference type="EMBL" id="JAUIZM010000002">
    <property type="protein sequence ID" value="KAK1396487.1"/>
    <property type="molecule type" value="Genomic_DNA"/>
</dbReference>
<evidence type="ECO:0000313" key="10">
    <source>
        <dbReference type="Proteomes" id="UP001237642"/>
    </source>
</evidence>
<accession>A0AAD8J2G7</accession>
<comment type="caution">
    <text evidence="9">The sequence shown here is derived from an EMBL/GenBank/DDBJ whole genome shotgun (WGS) entry which is preliminary data.</text>
</comment>
<dbReference type="InterPro" id="IPR003347">
    <property type="entry name" value="JmjC_dom"/>
</dbReference>
<dbReference type="SMART" id="SM00558">
    <property type="entry name" value="JmjC"/>
    <property type="match status" value="1"/>
</dbReference>
<evidence type="ECO:0000256" key="2">
    <source>
        <dbReference type="ARBA" id="ARBA00006801"/>
    </source>
</evidence>
<dbReference type="GO" id="GO:0031490">
    <property type="term" value="F:chromatin DNA binding"/>
    <property type="evidence" value="ECO:0007669"/>
    <property type="project" value="TreeGrafter"/>
</dbReference>
<evidence type="ECO:0000313" key="9">
    <source>
        <dbReference type="EMBL" id="KAK1396487.1"/>
    </source>
</evidence>
<evidence type="ECO:0000259" key="8">
    <source>
        <dbReference type="PROSITE" id="PS51184"/>
    </source>
</evidence>
<evidence type="ECO:0000256" key="3">
    <source>
        <dbReference type="ARBA" id="ARBA00022723"/>
    </source>
</evidence>
<dbReference type="GO" id="GO:0000118">
    <property type="term" value="C:histone deacetylase complex"/>
    <property type="evidence" value="ECO:0007669"/>
    <property type="project" value="TreeGrafter"/>
</dbReference>
<reference evidence="9" key="1">
    <citation type="submission" date="2023-02" db="EMBL/GenBank/DDBJ databases">
        <title>Genome of toxic invasive species Heracleum sosnowskyi carries increased number of genes despite the absence of recent whole-genome duplications.</title>
        <authorList>
            <person name="Schelkunov M."/>
            <person name="Shtratnikova V."/>
            <person name="Makarenko M."/>
            <person name="Klepikova A."/>
            <person name="Omelchenko D."/>
            <person name="Novikova G."/>
            <person name="Obukhova E."/>
            <person name="Bogdanov V."/>
            <person name="Penin A."/>
            <person name="Logacheva M."/>
        </authorList>
    </citation>
    <scope>NUCLEOTIDE SEQUENCE</scope>
    <source>
        <strain evidence="9">Hsosn_3</strain>
        <tissue evidence="9">Leaf</tissue>
    </source>
</reference>
<dbReference type="InterPro" id="IPR018866">
    <property type="entry name" value="Znf-4CXXC_R1"/>
</dbReference>
<name>A0AAD8J2G7_9APIA</name>
<dbReference type="GO" id="GO:0000785">
    <property type="term" value="C:chromatin"/>
    <property type="evidence" value="ECO:0007669"/>
    <property type="project" value="TreeGrafter"/>
</dbReference>
<dbReference type="PANTHER" id="PTHR12549">
    <property type="entry name" value="JMJC DOMAIN-CONTAINING HISTONE DEMETHYLATION PROTEIN"/>
    <property type="match status" value="1"/>
</dbReference>
<evidence type="ECO:0000256" key="5">
    <source>
        <dbReference type="ARBA" id="ARBA00023163"/>
    </source>
</evidence>
<evidence type="ECO:0000256" key="1">
    <source>
        <dbReference type="ARBA" id="ARBA00004123"/>
    </source>
</evidence>
<dbReference type="Pfam" id="PF10497">
    <property type="entry name" value="zf-4CXXC_R1"/>
    <property type="match status" value="1"/>
</dbReference>
<feature type="domain" description="JmjC" evidence="8">
    <location>
        <begin position="164"/>
        <end position="314"/>
    </location>
</feature>
<dbReference type="GO" id="GO:0032454">
    <property type="term" value="F:histone H3K9 demethylase activity"/>
    <property type="evidence" value="ECO:0007669"/>
    <property type="project" value="InterPro"/>
</dbReference>
<dbReference type="Proteomes" id="UP001237642">
    <property type="component" value="Unassembled WGS sequence"/>
</dbReference>
<dbReference type="Gene3D" id="2.60.120.650">
    <property type="entry name" value="Cupin"/>
    <property type="match status" value="2"/>
</dbReference>
<keyword evidence="3" id="KW-0479">Metal-binding</keyword>
<proteinExistence type="inferred from homology"/>
<dbReference type="GO" id="GO:0003712">
    <property type="term" value="F:transcription coregulator activity"/>
    <property type="evidence" value="ECO:0007669"/>
    <property type="project" value="TreeGrafter"/>
</dbReference>
<gene>
    <name evidence="9" type="ORF">POM88_006350</name>
</gene>
<evidence type="ECO:0000256" key="6">
    <source>
        <dbReference type="ARBA" id="ARBA00023242"/>
    </source>
</evidence>
<dbReference type="InterPro" id="IPR045109">
    <property type="entry name" value="LSDs-like"/>
</dbReference>
<dbReference type="PROSITE" id="PS51184">
    <property type="entry name" value="JMJC"/>
    <property type="match status" value="1"/>
</dbReference>
<dbReference type="GO" id="GO:0046872">
    <property type="term" value="F:metal ion binding"/>
    <property type="evidence" value="ECO:0007669"/>
    <property type="project" value="UniProtKB-KW"/>
</dbReference>
<dbReference type="PANTHER" id="PTHR12549:SF11">
    <property type="entry name" value="LYSINE-SPECIFIC DEMETHYLASE JMJ25"/>
    <property type="match status" value="1"/>
</dbReference>
<comment type="similarity">
    <text evidence="2">Belongs to the JARID1 histone demethylase family.</text>
</comment>
<comment type="subcellular location">
    <subcellularLocation>
        <location evidence="1">Nucleus</location>
    </subcellularLocation>
</comment>
<dbReference type="SUPFAM" id="SSF51197">
    <property type="entry name" value="Clavaminate synthase-like"/>
    <property type="match status" value="1"/>
</dbReference>
<keyword evidence="6" id="KW-0539">Nucleus</keyword>
<keyword evidence="5" id="KW-0804">Transcription</keyword>